<evidence type="ECO:0000256" key="7">
    <source>
        <dbReference type="ARBA" id="ARBA00022528"/>
    </source>
</evidence>
<evidence type="ECO:0000313" key="18">
    <source>
        <dbReference type="EMBL" id="KAK1604897.1"/>
    </source>
</evidence>
<feature type="domain" description="Glycosyl transferase family 1" evidence="16">
    <location>
        <begin position="449"/>
        <end position="599"/>
    </location>
</feature>
<evidence type="ECO:0000256" key="14">
    <source>
        <dbReference type="SAM" id="MobiDB-lite"/>
    </source>
</evidence>
<dbReference type="EC" id="2.4.1.21" evidence="6"/>
<keyword evidence="13" id="KW-0035">Amyloplast</keyword>
<evidence type="ECO:0000256" key="13">
    <source>
        <dbReference type="ARBA" id="ARBA00023234"/>
    </source>
</evidence>
<keyword evidence="15" id="KW-0812">Transmembrane</keyword>
<dbReference type="GO" id="GO:0019252">
    <property type="term" value="P:starch biosynthetic process"/>
    <property type="evidence" value="ECO:0007669"/>
    <property type="project" value="UniProtKB-KW"/>
</dbReference>
<dbReference type="Proteomes" id="UP001231189">
    <property type="component" value="Unassembled WGS sequence"/>
</dbReference>
<feature type="transmembrane region" description="Helical" evidence="15">
    <location>
        <begin position="1157"/>
        <end position="1175"/>
    </location>
</feature>
<evidence type="ECO:0000256" key="8">
    <source>
        <dbReference type="ARBA" id="ARBA00022640"/>
    </source>
</evidence>
<keyword evidence="7" id="KW-0150">Chloroplast</keyword>
<protein>
    <recommendedName>
        <fullName evidence="6">starch synthase</fullName>
        <ecNumber evidence="6">2.4.1.21</ecNumber>
    </recommendedName>
</protein>
<reference evidence="18" key="1">
    <citation type="submission" date="2023-07" db="EMBL/GenBank/DDBJ databases">
        <title>A chromosome-level genome assembly of Lolium multiflorum.</title>
        <authorList>
            <person name="Chen Y."/>
            <person name="Copetti D."/>
            <person name="Kolliker R."/>
            <person name="Studer B."/>
        </authorList>
    </citation>
    <scope>NUCLEOTIDE SEQUENCE</scope>
    <source>
        <strain evidence="18">02402/16</strain>
        <tissue evidence="18">Leaf</tissue>
    </source>
</reference>
<keyword evidence="15" id="KW-0472">Membrane</keyword>
<dbReference type="CDD" id="cd03791">
    <property type="entry name" value="GT5_Glycogen_synthase_DULL1-like"/>
    <property type="match status" value="1"/>
</dbReference>
<dbReference type="GO" id="GO:0009507">
    <property type="term" value="C:chloroplast"/>
    <property type="evidence" value="ECO:0007669"/>
    <property type="project" value="UniProtKB-SubCell"/>
</dbReference>
<feature type="region of interest" description="Disordered" evidence="14">
    <location>
        <begin position="52"/>
        <end position="91"/>
    </location>
</feature>
<dbReference type="GO" id="GO:0009011">
    <property type="term" value="F:alpha-1,4-glucan glucosyltransferase (ADP-glucose donor) activity"/>
    <property type="evidence" value="ECO:0007669"/>
    <property type="project" value="UniProtKB-EC"/>
</dbReference>
<keyword evidence="12" id="KW-0809">Transit peptide</keyword>
<feature type="compositionally biased region" description="Low complexity" evidence="14">
    <location>
        <begin position="8"/>
        <end position="18"/>
    </location>
</feature>
<dbReference type="InterPro" id="IPR004158">
    <property type="entry name" value="DUF247_pln"/>
</dbReference>
<evidence type="ECO:0000256" key="15">
    <source>
        <dbReference type="SAM" id="Phobius"/>
    </source>
</evidence>
<dbReference type="FunFam" id="3.40.50.2000:FF:000048">
    <property type="entry name" value="Starch synthase, chloroplastic/amyloplastic"/>
    <property type="match status" value="1"/>
</dbReference>
<dbReference type="Pfam" id="PF08323">
    <property type="entry name" value="Glyco_transf_5"/>
    <property type="match status" value="1"/>
</dbReference>
<dbReference type="PANTHER" id="PTHR45825">
    <property type="entry name" value="GRANULE-BOUND STARCH SYNTHASE 1, CHLOROPLASTIC/AMYLOPLASTIC"/>
    <property type="match status" value="1"/>
</dbReference>
<evidence type="ECO:0000256" key="2">
    <source>
        <dbReference type="ARBA" id="ARBA00004229"/>
    </source>
</evidence>
<feature type="domain" description="Starch synthase catalytic" evidence="17">
    <location>
        <begin position="138"/>
        <end position="394"/>
    </location>
</feature>
<feature type="region of interest" description="Disordered" evidence="14">
    <location>
        <begin position="1000"/>
        <end position="1019"/>
    </location>
</feature>
<comment type="subcellular location">
    <subcellularLocation>
        <location evidence="3">Plastid</location>
        <location evidence="3">Amyloplast</location>
    </subcellularLocation>
    <subcellularLocation>
        <location evidence="2">Plastid</location>
        <location evidence="2">Chloroplast</location>
    </subcellularLocation>
</comment>
<evidence type="ECO:0000259" key="16">
    <source>
        <dbReference type="Pfam" id="PF00534"/>
    </source>
</evidence>
<comment type="caution">
    <text evidence="18">The sequence shown here is derived from an EMBL/GenBank/DDBJ whole genome shotgun (WGS) entry which is preliminary data.</text>
</comment>
<dbReference type="InterPro" id="IPR013534">
    <property type="entry name" value="Starch_synth_cat_dom"/>
</dbReference>
<name>A0AAD8QM03_LOLMU</name>
<dbReference type="Pfam" id="PF03140">
    <property type="entry name" value="DUF247"/>
    <property type="match status" value="1"/>
</dbReference>
<keyword evidence="10" id="KW-0808">Transferase</keyword>
<dbReference type="EMBL" id="JAUUTY010000007">
    <property type="protein sequence ID" value="KAK1604897.1"/>
    <property type="molecule type" value="Genomic_DNA"/>
</dbReference>
<dbReference type="NCBIfam" id="TIGR02095">
    <property type="entry name" value="glgA"/>
    <property type="match status" value="1"/>
</dbReference>
<dbReference type="Pfam" id="PF00534">
    <property type="entry name" value="Glycos_transf_1"/>
    <property type="match status" value="1"/>
</dbReference>
<dbReference type="HAMAP" id="MF_00484">
    <property type="entry name" value="Glycogen_synth"/>
    <property type="match status" value="1"/>
</dbReference>
<comment type="similarity">
    <text evidence="5">Belongs to the glycosyltransferase 1 family. Bacterial/plant glycogen synthase subfamily.</text>
</comment>
<dbReference type="AlphaFoldDB" id="A0AAD8QM03"/>
<dbReference type="InterPro" id="IPR001296">
    <property type="entry name" value="Glyco_trans_1"/>
</dbReference>
<feature type="region of interest" description="Disordered" evidence="14">
    <location>
        <begin position="1"/>
        <end position="24"/>
    </location>
</feature>
<feature type="compositionally biased region" description="Low complexity" evidence="14">
    <location>
        <begin position="62"/>
        <end position="78"/>
    </location>
</feature>
<keyword evidence="19" id="KW-1185">Reference proteome</keyword>
<dbReference type="InterPro" id="IPR011835">
    <property type="entry name" value="GS/SS"/>
</dbReference>
<evidence type="ECO:0000256" key="9">
    <source>
        <dbReference type="ARBA" id="ARBA00022676"/>
    </source>
</evidence>
<dbReference type="GO" id="GO:0010021">
    <property type="term" value="P:amylopectin biosynthetic process"/>
    <property type="evidence" value="ECO:0007669"/>
    <property type="project" value="UniProtKB-ARBA"/>
</dbReference>
<sequence>MATPGVGAACLAPSAAAAPRRRADPARARACHARPRLLQLVRRRCVAELSREGPASRPLHSPAQQLAPPLVPGLLAPPTQAPSPTTEPDAGVGDLEPELQLEGIDEDSVDRTVVVVSEQDSEIMDAKEQTPAKVTRSIVFVTGEAAPYAKSGGLGDVCGSLPIALAARGHRVMVVMPRYLNGSSDKNYAKAFYTGKHIKIPCFGGSHEVTFFHEYRDSVDWVFVDHPSYHRPGSLYGDNFGAFGDNQFRYTLLCYAACEAPLILELGGYIYGQSCMFVVNDWHASLVPVLLAAKYRPYGVYRDSRSTLVIHNLAHQGVEPASTYPDLGLPPEWYGALEWVFPEWARRHALDKGEAVNFLKGAVVTADRIVTVSQGYSWEVTTAEGGQGLNELLSSRKSVLNGIVNGIDINDWNPTTDKCLPYHYTVDDLSGKAKCKAELQKELGLPVRADVPLIGFIGRLDYQKGIDLIKMAIPDLMREDVQFVMLGSGDPAFEGWMRSTESSYKDKFRGWVGFSVPVSHRITAGCDILLMPSRFEPCGLNQLYAMQYGTVPVVHGTGGLRDTVETFNPFGEKGEEGTGWAFSPLTVEKMLWALRTAMSTYRDHKPSWEGLMKRGMSKDHTWDHAAEQYEQIFEWAFVDQPYLINFDSSENCPISVRVLPDLASSDCEPSNPRQEEAMRQATHDVQEHRTETHTMAPSETMLESAAYGRMRAENPSEFVPRSVFFARDGGSGIDRRNSLWVKAAVVYESITGLHVNDGAKPIATSLLLRLADDCRSRIHAGQTPQTKISTAVSDALKEMLDVNPGASSKVVTAQNVGVNQLGKPADLPDEEGSDENKRVIDAIFLVVGFLRRLSKAAAAGISRDAVDEGFKSTHMQDIVTDVIKLENQLPLKLLLDVVDHVEDAIRGIAASPATSEFEDLKKFLEGYKLGFTRATFFDDVVRPFCWYYSPFFNKQLPAGAAPPKVADGQQLDNVVDNPETAARTLLDFLHDSVVPVVPRAASEKGTGGGKTSRMPTARELNRSGVRIAPGEDGRAAVEFDETSARLRLPALVYDFKLATVARNLLAREYEEQSKPVTRYFQMMNELVEDAADTRILRRAGAVRGGGTSGAEVHQLVKKIDGYATYPSVFMAMDVQIEKVRQFHDKRMQNFLVRYRPGVIWASSVAAVSVVAIVAARRNRG</sequence>
<comment type="catalytic activity">
    <reaction evidence="1">
        <text>[(1-&gt;4)-alpha-D-glucosyl](n) + ADP-alpha-D-glucose = [(1-&gt;4)-alpha-D-glucosyl](n+1) + ADP + H(+)</text>
        <dbReference type="Rhea" id="RHEA:18189"/>
        <dbReference type="Rhea" id="RHEA-COMP:9584"/>
        <dbReference type="Rhea" id="RHEA-COMP:9587"/>
        <dbReference type="ChEBI" id="CHEBI:15378"/>
        <dbReference type="ChEBI" id="CHEBI:15444"/>
        <dbReference type="ChEBI" id="CHEBI:57498"/>
        <dbReference type="ChEBI" id="CHEBI:456216"/>
        <dbReference type="EC" id="2.4.1.21"/>
    </reaction>
</comment>
<evidence type="ECO:0000256" key="11">
    <source>
        <dbReference type="ARBA" id="ARBA00022922"/>
    </source>
</evidence>
<gene>
    <name evidence="18" type="ORF">QYE76_028570</name>
</gene>
<keyword evidence="9" id="KW-0328">Glycosyltransferase</keyword>
<evidence type="ECO:0000256" key="6">
    <source>
        <dbReference type="ARBA" id="ARBA00012588"/>
    </source>
</evidence>
<evidence type="ECO:0000256" key="4">
    <source>
        <dbReference type="ARBA" id="ARBA00004727"/>
    </source>
</evidence>
<dbReference type="GO" id="GO:0009501">
    <property type="term" value="C:amyloplast"/>
    <property type="evidence" value="ECO:0007669"/>
    <property type="project" value="UniProtKB-SubCell"/>
</dbReference>
<comment type="pathway">
    <text evidence="4">Glycan biosynthesis; starch biosynthesis.</text>
</comment>
<evidence type="ECO:0000259" key="17">
    <source>
        <dbReference type="Pfam" id="PF08323"/>
    </source>
</evidence>
<organism evidence="18 19">
    <name type="scientific">Lolium multiflorum</name>
    <name type="common">Italian ryegrass</name>
    <name type="synonym">Lolium perenne subsp. multiflorum</name>
    <dbReference type="NCBI Taxonomy" id="4521"/>
    <lineage>
        <taxon>Eukaryota</taxon>
        <taxon>Viridiplantae</taxon>
        <taxon>Streptophyta</taxon>
        <taxon>Embryophyta</taxon>
        <taxon>Tracheophyta</taxon>
        <taxon>Spermatophyta</taxon>
        <taxon>Magnoliopsida</taxon>
        <taxon>Liliopsida</taxon>
        <taxon>Poales</taxon>
        <taxon>Poaceae</taxon>
        <taxon>BOP clade</taxon>
        <taxon>Pooideae</taxon>
        <taxon>Poodae</taxon>
        <taxon>Poeae</taxon>
        <taxon>Poeae Chloroplast Group 2 (Poeae type)</taxon>
        <taxon>Loliodinae</taxon>
        <taxon>Loliinae</taxon>
        <taxon>Lolium</taxon>
    </lineage>
</organism>
<evidence type="ECO:0000256" key="12">
    <source>
        <dbReference type="ARBA" id="ARBA00022946"/>
    </source>
</evidence>
<evidence type="ECO:0000256" key="1">
    <source>
        <dbReference type="ARBA" id="ARBA00001478"/>
    </source>
</evidence>
<dbReference type="PANTHER" id="PTHR45825:SF11">
    <property type="entry name" value="ALPHA AMYLASE DOMAIN-CONTAINING PROTEIN"/>
    <property type="match status" value="1"/>
</dbReference>
<keyword evidence="8" id="KW-0934">Plastid</keyword>
<evidence type="ECO:0000313" key="19">
    <source>
        <dbReference type="Proteomes" id="UP001231189"/>
    </source>
</evidence>
<dbReference type="SUPFAM" id="SSF53756">
    <property type="entry name" value="UDP-Glycosyltransferase/glycogen phosphorylase"/>
    <property type="match status" value="1"/>
</dbReference>
<keyword evidence="11" id="KW-0750">Starch biosynthesis</keyword>
<keyword evidence="15" id="KW-1133">Transmembrane helix</keyword>
<proteinExistence type="inferred from homology"/>
<evidence type="ECO:0000256" key="10">
    <source>
        <dbReference type="ARBA" id="ARBA00022679"/>
    </source>
</evidence>
<dbReference type="Gene3D" id="3.40.50.2000">
    <property type="entry name" value="Glycogen Phosphorylase B"/>
    <property type="match status" value="2"/>
</dbReference>
<evidence type="ECO:0000256" key="3">
    <source>
        <dbReference type="ARBA" id="ARBA00004602"/>
    </source>
</evidence>
<evidence type="ECO:0000256" key="5">
    <source>
        <dbReference type="ARBA" id="ARBA00010281"/>
    </source>
</evidence>
<accession>A0AAD8QM03</accession>
<dbReference type="GO" id="GO:0004373">
    <property type="term" value="F:alpha-1,4-glucan glucosyltransferase (UDP-glucose donor) activity"/>
    <property type="evidence" value="ECO:0007669"/>
    <property type="project" value="InterPro"/>
</dbReference>